<dbReference type="Gene3D" id="3.40.395.10">
    <property type="entry name" value="Adenoviral Proteinase, Chain A"/>
    <property type="match status" value="1"/>
</dbReference>
<evidence type="ECO:0000256" key="2">
    <source>
        <dbReference type="ARBA" id="ARBA00022670"/>
    </source>
</evidence>
<evidence type="ECO:0000259" key="4">
    <source>
        <dbReference type="PROSITE" id="PS50600"/>
    </source>
</evidence>
<evidence type="ECO:0000313" key="6">
    <source>
        <dbReference type="Proteomes" id="UP001163828"/>
    </source>
</evidence>
<feature type="non-terminal residue" evidence="5">
    <location>
        <position position="1"/>
    </location>
</feature>
<dbReference type="Proteomes" id="UP001163828">
    <property type="component" value="Unassembled WGS sequence"/>
</dbReference>
<organism evidence="5 6">
    <name type="scientific">Lentinula boryana</name>
    <dbReference type="NCBI Taxonomy" id="40481"/>
    <lineage>
        <taxon>Eukaryota</taxon>
        <taxon>Fungi</taxon>
        <taxon>Dikarya</taxon>
        <taxon>Basidiomycota</taxon>
        <taxon>Agaricomycotina</taxon>
        <taxon>Agaricomycetes</taxon>
        <taxon>Agaricomycetidae</taxon>
        <taxon>Agaricales</taxon>
        <taxon>Marasmiineae</taxon>
        <taxon>Omphalotaceae</taxon>
        <taxon>Lentinula</taxon>
    </lineage>
</organism>
<proteinExistence type="inferred from homology"/>
<keyword evidence="2" id="KW-0645">Protease</keyword>
<dbReference type="InterPro" id="IPR003653">
    <property type="entry name" value="Peptidase_C48_C"/>
</dbReference>
<dbReference type="InterPro" id="IPR038765">
    <property type="entry name" value="Papain-like_cys_pep_sf"/>
</dbReference>
<dbReference type="SUPFAM" id="SSF54001">
    <property type="entry name" value="Cysteine proteinases"/>
    <property type="match status" value="1"/>
</dbReference>
<keyword evidence="3" id="KW-0378">Hydrolase</keyword>
<name>A0ABQ8PWJ9_9AGAR</name>
<protein>
    <recommendedName>
        <fullName evidence="4">Ubiquitin-like protease family profile domain-containing protein</fullName>
    </recommendedName>
</protein>
<comment type="similarity">
    <text evidence="1">Belongs to the peptidase C48 family.</text>
</comment>
<accession>A0ABQ8PWJ9</accession>
<dbReference type="Pfam" id="PF02902">
    <property type="entry name" value="Peptidase_C48"/>
    <property type="match status" value="1"/>
</dbReference>
<reference evidence="5" key="1">
    <citation type="submission" date="2022-08" db="EMBL/GenBank/DDBJ databases">
        <authorList>
            <consortium name="DOE Joint Genome Institute"/>
            <person name="Min B."/>
            <person name="Riley R."/>
            <person name="Sierra-Patev S."/>
            <person name="Naranjo-Ortiz M."/>
            <person name="Looney B."/>
            <person name="Konkel Z."/>
            <person name="Slot J.C."/>
            <person name="Sakamoto Y."/>
            <person name="Steenwyk J.L."/>
            <person name="Rokas A."/>
            <person name="Carro J."/>
            <person name="Camarero S."/>
            <person name="Ferreira P."/>
            <person name="Molpeceres G."/>
            <person name="Ruiz-Duenas F.J."/>
            <person name="Serrano A."/>
            <person name="Henrissat B."/>
            <person name="Drula E."/>
            <person name="Hughes K.W."/>
            <person name="Mata J.L."/>
            <person name="Ishikawa N.K."/>
            <person name="Vargas-Isla R."/>
            <person name="Ushijima S."/>
            <person name="Smith C.A."/>
            <person name="Ahrendt S."/>
            <person name="Andreopoulos W."/>
            <person name="He G."/>
            <person name="Labutti K."/>
            <person name="Lipzen A."/>
            <person name="Ng V."/>
            <person name="Sandor L."/>
            <person name="Barry K."/>
            <person name="Martinez A.T."/>
            <person name="Xiao Y."/>
            <person name="Gibbons J.G."/>
            <person name="Terashima K."/>
            <person name="Hibbett D.S."/>
            <person name="Grigoriev I.V."/>
        </authorList>
    </citation>
    <scope>NUCLEOTIDE SEQUENCE</scope>
    <source>
        <strain evidence="5">TFB10827</strain>
    </source>
</reference>
<dbReference type="EMBL" id="MU791477">
    <property type="protein sequence ID" value="KAJ3990789.1"/>
    <property type="molecule type" value="Genomic_DNA"/>
</dbReference>
<gene>
    <name evidence="5" type="ORF">F5050DRAFT_1716615</name>
</gene>
<comment type="caution">
    <text evidence="5">The sequence shown here is derived from an EMBL/GenBank/DDBJ whole genome shotgun (WGS) entry which is preliminary data.</text>
</comment>
<keyword evidence="6" id="KW-1185">Reference proteome</keyword>
<evidence type="ECO:0000256" key="3">
    <source>
        <dbReference type="ARBA" id="ARBA00022801"/>
    </source>
</evidence>
<dbReference type="PROSITE" id="PS50600">
    <property type="entry name" value="ULP_PROTEASE"/>
    <property type="match status" value="1"/>
</dbReference>
<feature type="domain" description="Ubiquitin-like protease family profile" evidence="4">
    <location>
        <begin position="1"/>
        <end position="193"/>
    </location>
</feature>
<evidence type="ECO:0000256" key="1">
    <source>
        <dbReference type="ARBA" id="ARBA00005234"/>
    </source>
</evidence>
<sequence length="333" mass="37925">KLSALKAKDKHHDDIDRLEPMKWLNSVLMDVFVSKLNVKFALPVYDQRVAFLDSTFTLHYILLATKSHDTLKNPAGSIRSKPLKALQHRFKDKGITLIFPLNVNNTHWLVGAIFRASSTIGIFDSLIGESSNQAYHKLAYENMKKVWKVLAEAWFKDLHVPDQEWKFVVHTKIPKQGNVSDCGVFAIILIKSRFHLHIGSLFTQKIWLLTVSIKHTTRSKKKICNSYLKIKSKTCKVLSPAPGISEAAVSVHLSDVVGLLWEMGMDVGEEQGLDVFISWKNVLYLQERNENPFRVWNHRRRYLSLVCEIIGPRVVMEELANGNLSTSAPIDPT</sequence>
<evidence type="ECO:0000313" key="5">
    <source>
        <dbReference type="EMBL" id="KAJ3990789.1"/>
    </source>
</evidence>